<evidence type="ECO:0000256" key="7">
    <source>
        <dbReference type="ARBA" id="ARBA00022777"/>
    </source>
</evidence>
<comment type="similarity">
    <text evidence="2 11">Belongs to the shikimate kinase family.</text>
</comment>
<evidence type="ECO:0000256" key="9">
    <source>
        <dbReference type="ARBA" id="ARBA00023141"/>
    </source>
</evidence>
<evidence type="ECO:0000313" key="13">
    <source>
        <dbReference type="Proteomes" id="UP000652354"/>
    </source>
</evidence>
<comment type="cofactor">
    <cofactor evidence="11">
        <name>Mg(2+)</name>
        <dbReference type="ChEBI" id="CHEBI:18420"/>
    </cofactor>
    <text evidence="11">Binds 1 Mg(2+) ion per subunit.</text>
</comment>
<reference evidence="12" key="1">
    <citation type="submission" date="2021-01" db="EMBL/GenBank/DDBJ databases">
        <title>Whole genome shotgun sequence of Demequina activiva NBRC 110675.</title>
        <authorList>
            <person name="Komaki H."/>
            <person name="Tamura T."/>
        </authorList>
    </citation>
    <scope>NUCLEOTIDE SEQUENCE</scope>
    <source>
        <strain evidence="12">NBRC 110675</strain>
    </source>
</reference>
<evidence type="ECO:0000256" key="10">
    <source>
        <dbReference type="ARBA" id="ARBA00048567"/>
    </source>
</evidence>
<dbReference type="PANTHER" id="PTHR21087:SF16">
    <property type="entry name" value="SHIKIMATE KINASE 1, CHLOROPLASTIC"/>
    <property type="match status" value="1"/>
</dbReference>
<feature type="binding site" evidence="11">
    <location>
        <position position="17"/>
    </location>
    <ligand>
        <name>Mg(2+)</name>
        <dbReference type="ChEBI" id="CHEBI:18420"/>
    </ligand>
</feature>
<evidence type="ECO:0000256" key="3">
    <source>
        <dbReference type="ARBA" id="ARBA00012154"/>
    </source>
</evidence>
<feature type="binding site" evidence="11">
    <location>
        <position position="59"/>
    </location>
    <ligand>
        <name>substrate</name>
    </ligand>
</feature>
<proteinExistence type="inferred from homology"/>
<dbReference type="GO" id="GO:0005524">
    <property type="term" value="F:ATP binding"/>
    <property type="evidence" value="ECO:0007669"/>
    <property type="project" value="UniProtKB-UniRule"/>
</dbReference>
<dbReference type="InterPro" id="IPR000623">
    <property type="entry name" value="Shikimate_kinase/TSH1"/>
</dbReference>
<protein>
    <recommendedName>
        <fullName evidence="3 11">Shikimate kinase</fullName>
        <shortName evidence="11">SK</shortName>
        <ecNumber evidence="3 11">2.7.1.71</ecNumber>
    </recommendedName>
</protein>
<dbReference type="GO" id="GO:0009423">
    <property type="term" value="P:chorismate biosynthetic process"/>
    <property type="evidence" value="ECO:0007669"/>
    <property type="project" value="UniProtKB-UniRule"/>
</dbReference>
<feature type="binding site" evidence="11">
    <location>
        <position position="123"/>
    </location>
    <ligand>
        <name>ATP</name>
        <dbReference type="ChEBI" id="CHEBI:30616"/>
    </ligand>
</feature>
<keyword evidence="5 11" id="KW-0808">Transferase</keyword>
<dbReference type="Proteomes" id="UP000652354">
    <property type="component" value="Unassembled WGS sequence"/>
</dbReference>
<dbReference type="GO" id="GO:0008652">
    <property type="term" value="P:amino acid biosynthetic process"/>
    <property type="evidence" value="ECO:0007669"/>
    <property type="project" value="UniProtKB-KW"/>
</dbReference>
<dbReference type="HAMAP" id="MF_00109">
    <property type="entry name" value="Shikimate_kinase"/>
    <property type="match status" value="1"/>
</dbReference>
<keyword evidence="9 11" id="KW-0057">Aromatic amino acid biosynthesis</keyword>
<dbReference type="InterPro" id="IPR027417">
    <property type="entry name" value="P-loop_NTPase"/>
</dbReference>
<keyword evidence="11" id="KW-0460">Magnesium</keyword>
<name>A0A919Q2E5_9MICO</name>
<dbReference type="Gene3D" id="3.40.50.300">
    <property type="entry name" value="P-loop containing nucleotide triphosphate hydrolases"/>
    <property type="match status" value="1"/>
</dbReference>
<sequence>MAQPRLVLIGPPGSGKSSVGRRLAELTGLGWRDTDADVATLSGRSISDIFLDEGEQAFRTLERAAVVAALSEHDGVLSLGGGAVLDPATRDELRSYVDAGGCMVFLDVSLSAAAPRVGFNRSRPLLVGNPRQQWKALMDHRRPLYEELATVTVLTDALSVDEVATSILELEAHQ</sequence>
<gene>
    <name evidence="11 12" type="primary">aroK</name>
    <name evidence="12" type="ORF">Dac01nite_13680</name>
</gene>
<evidence type="ECO:0000256" key="8">
    <source>
        <dbReference type="ARBA" id="ARBA00022840"/>
    </source>
</evidence>
<comment type="subcellular location">
    <subcellularLocation>
        <location evidence="11">Cytoplasm</location>
    </subcellularLocation>
</comment>
<comment type="function">
    <text evidence="11">Catalyzes the specific phosphorylation of the 3-hydroxyl group of shikimic acid using ATP as a cosubstrate.</text>
</comment>
<dbReference type="InterPro" id="IPR023000">
    <property type="entry name" value="Shikimate_kinase_CS"/>
</dbReference>
<accession>A0A919Q2E5</accession>
<dbReference type="PRINTS" id="PR01100">
    <property type="entry name" value="SHIKIMTKNASE"/>
</dbReference>
<organism evidence="12 13">
    <name type="scientific">Demequina activiva</name>
    <dbReference type="NCBI Taxonomy" id="1582364"/>
    <lineage>
        <taxon>Bacteria</taxon>
        <taxon>Bacillati</taxon>
        <taxon>Actinomycetota</taxon>
        <taxon>Actinomycetes</taxon>
        <taxon>Micrococcales</taxon>
        <taxon>Demequinaceae</taxon>
        <taxon>Demequina</taxon>
    </lineage>
</organism>
<comment type="catalytic activity">
    <reaction evidence="10 11">
        <text>shikimate + ATP = 3-phosphoshikimate + ADP + H(+)</text>
        <dbReference type="Rhea" id="RHEA:13121"/>
        <dbReference type="ChEBI" id="CHEBI:15378"/>
        <dbReference type="ChEBI" id="CHEBI:30616"/>
        <dbReference type="ChEBI" id="CHEBI:36208"/>
        <dbReference type="ChEBI" id="CHEBI:145989"/>
        <dbReference type="ChEBI" id="CHEBI:456216"/>
        <dbReference type="EC" id="2.7.1.71"/>
    </reaction>
</comment>
<dbReference type="EMBL" id="BONR01000002">
    <property type="protein sequence ID" value="GIG54616.1"/>
    <property type="molecule type" value="Genomic_DNA"/>
</dbReference>
<dbReference type="InterPro" id="IPR031322">
    <property type="entry name" value="Shikimate/glucono_kinase"/>
</dbReference>
<keyword evidence="8 11" id="KW-0067">ATP-binding</keyword>
<dbReference type="EC" id="2.7.1.71" evidence="3 11"/>
<comment type="caution">
    <text evidence="11">Lacks conserved residue(s) required for the propagation of feature annotation.</text>
</comment>
<comment type="caution">
    <text evidence="12">The sequence shown here is derived from an EMBL/GenBank/DDBJ whole genome shotgun (WGS) entry which is preliminary data.</text>
</comment>
<keyword evidence="11" id="KW-0479">Metal-binding</keyword>
<keyword evidence="7 11" id="KW-0418">Kinase</keyword>
<keyword evidence="6 11" id="KW-0547">Nucleotide-binding</keyword>
<dbReference type="CDD" id="cd00464">
    <property type="entry name" value="SK"/>
    <property type="match status" value="1"/>
</dbReference>
<dbReference type="RefSeq" id="WP_239066555.1">
    <property type="nucleotide sequence ID" value="NZ_BONR01000002.1"/>
</dbReference>
<feature type="binding site" evidence="11">
    <location>
        <position position="35"/>
    </location>
    <ligand>
        <name>substrate</name>
    </ligand>
</feature>
<keyword evidence="13" id="KW-1185">Reference proteome</keyword>
<dbReference type="PANTHER" id="PTHR21087">
    <property type="entry name" value="SHIKIMATE KINASE"/>
    <property type="match status" value="1"/>
</dbReference>
<evidence type="ECO:0000256" key="11">
    <source>
        <dbReference type="HAMAP-Rule" id="MF_00109"/>
    </source>
</evidence>
<evidence type="ECO:0000256" key="6">
    <source>
        <dbReference type="ARBA" id="ARBA00022741"/>
    </source>
</evidence>
<keyword evidence="11" id="KW-0963">Cytoplasm</keyword>
<evidence type="ECO:0000256" key="5">
    <source>
        <dbReference type="ARBA" id="ARBA00022679"/>
    </source>
</evidence>
<feature type="binding site" evidence="11">
    <location>
        <begin position="13"/>
        <end position="18"/>
    </location>
    <ligand>
        <name>ATP</name>
        <dbReference type="ChEBI" id="CHEBI:30616"/>
    </ligand>
</feature>
<evidence type="ECO:0000313" key="12">
    <source>
        <dbReference type="EMBL" id="GIG54616.1"/>
    </source>
</evidence>
<dbReference type="Pfam" id="PF01202">
    <property type="entry name" value="SKI"/>
    <property type="match status" value="1"/>
</dbReference>
<feature type="binding site" evidence="11">
    <location>
        <position position="141"/>
    </location>
    <ligand>
        <name>substrate</name>
    </ligand>
</feature>
<evidence type="ECO:0000256" key="1">
    <source>
        <dbReference type="ARBA" id="ARBA00004842"/>
    </source>
</evidence>
<feature type="binding site" evidence="11">
    <location>
        <position position="81"/>
    </location>
    <ligand>
        <name>substrate</name>
    </ligand>
</feature>
<evidence type="ECO:0000256" key="4">
    <source>
        <dbReference type="ARBA" id="ARBA00022605"/>
    </source>
</evidence>
<dbReference type="GO" id="GO:0000287">
    <property type="term" value="F:magnesium ion binding"/>
    <property type="evidence" value="ECO:0007669"/>
    <property type="project" value="UniProtKB-UniRule"/>
</dbReference>
<dbReference type="GO" id="GO:0004765">
    <property type="term" value="F:shikimate kinase activity"/>
    <property type="evidence" value="ECO:0007669"/>
    <property type="project" value="UniProtKB-UniRule"/>
</dbReference>
<dbReference type="GO" id="GO:0009073">
    <property type="term" value="P:aromatic amino acid family biosynthetic process"/>
    <property type="evidence" value="ECO:0007669"/>
    <property type="project" value="UniProtKB-KW"/>
</dbReference>
<dbReference type="GO" id="GO:0005829">
    <property type="term" value="C:cytosol"/>
    <property type="evidence" value="ECO:0007669"/>
    <property type="project" value="TreeGrafter"/>
</dbReference>
<dbReference type="SUPFAM" id="SSF52540">
    <property type="entry name" value="P-loop containing nucleoside triphosphate hydrolases"/>
    <property type="match status" value="1"/>
</dbReference>
<dbReference type="PROSITE" id="PS01128">
    <property type="entry name" value="SHIKIMATE_KINASE"/>
    <property type="match status" value="1"/>
</dbReference>
<dbReference type="AlphaFoldDB" id="A0A919Q2E5"/>
<comment type="pathway">
    <text evidence="1 11">Metabolic intermediate biosynthesis; chorismate biosynthesis; chorismate from D-erythrose 4-phosphate and phosphoenolpyruvate: step 5/7.</text>
</comment>
<comment type="subunit">
    <text evidence="11">Monomer.</text>
</comment>
<evidence type="ECO:0000256" key="2">
    <source>
        <dbReference type="ARBA" id="ARBA00006997"/>
    </source>
</evidence>
<keyword evidence="4 11" id="KW-0028">Amino-acid biosynthesis</keyword>